<gene>
    <name evidence="4" type="ORF">JRQ81_013787</name>
</gene>
<feature type="domain" description="Testis expressed sequence 15" evidence="3">
    <location>
        <begin position="1601"/>
        <end position="1652"/>
    </location>
</feature>
<sequence length="1866" mass="213286">MEATRKNIASNTKTLFFPEKNLLKNFTIPKRIPDKDVLKECSTQQRDYSEIKQLLSQCCLDMECNFENFWRIDKVEVVQNKHLEEDFIAKRAMLREEGRQNKETSCFLAVSKEEVSKICQGGLHVGHSKKELNIMQQLGNPQLGVYLFRYVDIALRYASQHFFPVENIIIFRVLLGKVKKVQPPKGKKKVVLDPTPNFDCHISRINPSVKDSLQEQTIGSLVYFYEYNELSKPVKKPRQCLPYAVIKIKSVNQKMGTGCVVKSLKRTPKMLPKNVGGSIPLENCTRVTRIGKSQLIYEHFRKPVESYAEKSENNATAEVSPFSRDIHNWSGSVAETQGTRLKCNSTRKWDVTYVDTDEPALQYTSNDVCSNVTSNNMGIAPTYDSAVSTVITSKVIKDPRLSKREQNPGKQNGETDFSTSSQHENEMQYNLEMTLSATLGIPYTVPDDSFLFESNNAFSQRCCTEKTWKENIAEASVSPFLLSGVQGLGIKNKEIISSQITPTDALETYLALQLLKSEEYRNKPHGVIVENLKGEKGMTHIELPSSQWNTSERMDDMWTFQDSRLINKKHIIKPLSFEVTDICVSEQNPENETSGIDEIPGRKEMVSLLEDVDSYTSEVHCTAETSKKWVIDKCSSSEECLGKICPLQNRMLHSAICENIVSENVVSEDWNKNNCICRWPSDEMDAEQFEQNKLQTIAKSENSNIIETHKNITFEKAEEPIAIREVDIINDTKEISTEEKTSSMFYATSSDTYSVLLNLYHEGSVPEMFEKDTEMKCGNINTQDLKLTNEAEKTLGERTKCLTVPLKPCNYGNMTNENNAYHYLLEQMDWDTLFRKASLNTEISGNASINENKNNYLYSRHSSGAGRKSELMFPDLQVTITNSSQSELETDIGKHPTKDPGQRSGMKCLRKKMVKKYTQSRNKCKLYGKKKELKCYPAEIFSLLSKGWLTKIAQSEKHIKNILNALNMEALLCKNKLLSQKLDGVVFHLRKAQRRVQSLKNVIKARRRNGDNSSKTCEVLHVTTTIGDTKENFNSEASSCASKNIANCLISATKQKELVVYQGDEIEDEGTCKSDEKISTVTLVTSLQSTGDSLVVANALQPDDVSMILENDFSKEEFLEVSPAQKNSVRVSSGGFTVPPMSGTRTNQKPLLNEYSNNYIDCSSDMKCTQLGVEWKCSDFKIKMSEVLQKADETSSLNFLHDQIIFCKSFLPLFIKAFEKKQGCFFECVLVSRAILEDAGENIPLNCKLKPSAIESLVELQIIMETIEFIENKIRLIEGEPTFRSLLWYDDSLCNELFGDQSGYQQQSNLYPAFQRRLKYSALSELQSYHKQLVDIFENTRWENSSYYTFLKARRELKECEAALKSDFSLSNFFLSVPYVCGANYGDTLEDLEDIRTNTVNLINLCKSVPPQNLNAEKEYHFWVIVEIVATKVEFIKTCEEVNIKTSLFGIENIFFDAAKSLVWQERTKSINENFKGGEMSCEAILSKFFEICEHVIELISKRSAEECYISKNENVQQKVSTCIRDSLIQPQDICCIGEILHEAQYANTERLQQLMFRCTEHLEILKTYFQILQEEDASVFITKENVLGFMKSGGINPVILKPEAVEVYTEMAMTYETVFFLKNSIARKVDEPTFRSLLWFDLSLLPEFIRSQEKMASFSYRKDSLSNIIESTISELQDELNVIYEYPENVNFPYALHLLTRELAELSEIRNLLKTSQTPISMCVDLVPYTICLNYGNTVAELDCNYKQFSTLLEKLMLAERKDIGKMAHIMKIMKTIEHMKFICSEQDKSPLPLVIYQMLKNWRKACQLKRQNVKTNLDVDEEYGNKDSPWSSHALYKRLADVTSDDAEERERSQSKKKKKEWDI</sequence>
<feature type="region of interest" description="Disordered" evidence="1">
    <location>
        <begin position="1844"/>
        <end position="1866"/>
    </location>
</feature>
<dbReference type="Pfam" id="PF12509">
    <property type="entry name" value="DUF3715"/>
    <property type="match status" value="1"/>
</dbReference>
<feature type="region of interest" description="Disordered" evidence="1">
    <location>
        <begin position="398"/>
        <end position="422"/>
    </location>
</feature>
<dbReference type="GO" id="GO:0005634">
    <property type="term" value="C:nucleus"/>
    <property type="evidence" value="ECO:0007669"/>
    <property type="project" value="TreeGrafter"/>
</dbReference>
<proteinExistence type="predicted"/>
<dbReference type="PANTHER" id="PTHR22380:SF1">
    <property type="entry name" value="TESTIS-EXPRESSED PROTEIN 15"/>
    <property type="match status" value="1"/>
</dbReference>
<evidence type="ECO:0008006" key="6">
    <source>
        <dbReference type="Google" id="ProtNLM"/>
    </source>
</evidence>
<dbReference type="PANTHER" id="PTHR22380">
    <property type="entry name" value="TESTIS-EXPRESSED PROTEIN 15"/>
    <property type="match status" value="1"/>
</dbReference>
<dbReference type="OrthoDB" id="10054471at2759"/>
<feature type="compositionally biased region" description="Polar residues" evidence="1">
    <location>
        <begin position="408"/>
        <end position="422"/>
    </location>
</feature>
<accession>A0A9Q0Y1T8</accession>
<feature type="region of interest" description="Disordered" evidence="1">
    <location>
        <begin position="884"/>
        <end position="905"/>
    </location>
</feature>
<protein>
    <recommendedName>
        <fullName evidence="6">Testis-expressed sequence 15 protein</fullName>
    </recommendedName>
</protein>
<evidence type="ECO:0000313" key="5">
    <source>
        <dbReference type="Proteomes" id="UP001142489"/>
    </source>
</evidence>
<feature type="compositionally biased region" description="Basic and acidic residues" evidence="1">
    <location>
        <begin position="398"/>
        <end position="407"/>
    </location>
</feature>
<comment type="caution">
    <text evidence="4">The sequence shown here is derived from an EMBL/GenBank/DDBJ whole genome shotgun (WGS) entry which is preliminary data.</text>
</comment>
<name>A0A9Q0Y1T8_9SAUR</name>
<evidence type="ECO:0000256" key="1">
    <source>
        <dbReference type="SAM" id="MobiDB-lite"/>
    </source>
</evidence>
<dbReference type="GO" id="GO:0007140">
    <property type="term" value="P:male meiotic nuclear division"/>
    <property type="evidence" value="ECO:0007669"/>
    <property type="project" value="InterPro"/>
</dbReference>
<dbReference type="GO" id="GO:0010569">
    <property type="term" value="P:regulation of double-strand break repair via homologous recombination"/>
    <property type="evidence" value="ECO:0007669"/>
    <property type="project" value="InterPro"/>
</dbReference>
<dbReference type="Gene3D" id="3.90.228.10">
    <property type="match status" value="1"/>
</dbReference>
<dbReference type="GO" id="GO:0007130">
    <property type="term" value="P:synaptonemal complex assembly"/>
    <property type="evidence" value="ECO:0007669"/>
    <property type="project" value="TreeGrafter"/>
</dbReference>
<keyword evidence="5" id="KW-1185">Reference proteome</keyword>
<reference evidence="4" key="1">
    <citation type="journal article" date="2023" name="DNA Res.">
        <title>Chromosome-level genome assembly of Phrynocephalus forsythii using third-generation DNA sequencing and Hi-C analysis.</title>
        <authorList>
            <person name="Qi Y."/>
            <person name="Zhao W."/>
            <person name="Zhao Y."/>
            <person name="Niu C."/>
            <person name="Cao S."/>
            <person name="Zhang Y."/>
        </authorList>
    </citation>
    <scope>NUCLEOTIDE SEQUENCE</scope>
    <source>
        <tissue evidence="4">Muscle</tissue>
    </source>
</reference>
<feature type="compositionally biased region" description="Basic and acidic residues" evidence="1">
    <location>
        <begin position="891"/>
        <end position="901"/>
    </location>
</feature>
<organism evidence="4 5">
    <name type="scientific">Phrynocephalus forsythii</name>
    <dbReference type="NCBI Taxonomy" id="171643"/>
    <lineage>
        <taxon>Eukaryota</taxon>
        <taxon>Metazoa</taxon>
        <taxon>Chordata</taxon>
        <taxon>Craniata</taxon>
        <taxon>Vertebrata</taxon>
        <taxon>Euteleostomi</taxon>
        <taxon>Lepidosauria</taxon>
        <taxon>Squamata</taxon>
        <taxon>Bifurcata</taxon>
        <taxon>Unidentata</taxon>
        <taxon>Episquamata</taxon>
        <taxon>Toxicofera</taxon>
        <taxon>Iguania</taxon>
        <taxon>Acrodonta</taxon>
        <taxon>Agamidae</taxon>
        <taxon>Agaminae</taxon>
        <taxon>Phrynocephalus</taxon>
    </lineage>
</organism>
<dbReference type="InterPro" id="IPR032765">
    <property type="entry name" value="TEX15_dom"/>
</dbReference>
<evidence type="ECO:0000313" key="4">
    <source>
        <dbReference type="EMBL" id="KAJ7335846.1"/>
    </source>
</evidence>
<feature type="domain" description="Testis expressed sequence 15" evidence="3">
    <location>
        <begin position="1180"/>
        <end position="1337"/>
    </location>
</feature>
<dbReference type="Pfam" id="PF15326">
    <property type="entry name" value="TEX15"/>
    <property type="match status" value="2"/>
</dbReference>
<dbReference type="Proteomes" id="UP001142489">
    <property type="component" value="Unassembled WGS sequence"/>
</dbReference>
<feature type="domain" description="TASOR pseudo-PARP" evidence="2">
    <location>
        <begin position="96"/>
        <end position="242"/>
    </location>
</feature>
<dbReference type="InterPro" id="IPR022188">
    <property type="entry name" value="TASOR_DUF3715"/>
</dbReference>
<evidence type="ECO:0000259" key="3">
    <source>
        <dbReference type="Pfam" id="PF15326"/>
    </source>
</evidence>
<dbReference type="InterPro" id="IPR026616">
    <property type="entry name" value="TEX15"/>
</dbReference>
<evidence type="ECO:0000259" key="2">
    <source>
        <dbReference type="Pfam" id="PF12509"/>
    </source>
</evidence>
<dbReference type="EMBL" id="JAPFRF010000004">
    <property type="protein sequence ID" value="KAJ7335846.1"/>
    <property type="molecule type" value="Genomic_DNA"/>
</dbReference>
<feature type="compositionally biased region" description="Basic and acidic residues" evidence="1">
    <location>
        <begin position="1851"/>
        <end position="1866"/>
    </location>
</feature>